<evidence type="ECO:0000313" key="2">
    <source>
        <dbReference type="Proteomes" id="UP000278775"/>
    </source>
</evidence>
<comment type="caution">
    <text evidence="1">The sequence shown here is derived from an EMBL/GenBank/DDBJ whole genome shotgun (WGS) entry which is preliminary data.</text>
</comment>
<proteinExistence type="predicted"/>
<name>A0A3M7TDW7_9FLAO</name>
<dbReference type="EMBL" id="QWIU01000002">
    <property type="protein sequence ID" value="RNA61077.1"/>
    <property type="molecule type" value="Genomic_DNA"/>
</dbReference>
<evidence type="ECO:0000313" key="1">
    <source>
        <dbReference type="EMBL" id="RNA61077.1"/>
    </source>
</evidence>
<dbReference type="AlphaFoldDB" id="A0A3M7TDW7"/>
<reference evidence="1 2" key="1">
    <citation type="submission" date="2018-08" db="EMBL/GenBank/DDBJ databases">
        <title>Chryseobacterium nematophagum: a novel matrix digesting pathogen of nematodes.</title>
        <authorList>
            <person name="Page A."/>
            <person name="Roberts M."/>
            <person name="Felix M.-A."/>
            <person name="Weir W."/>
        </authorList>
    </citation>
    <scope>NUCLEOTIDE SEQUENCE [LARGE SCALE GENOMIC DNA]</scope>
    <source>
        <strain evidence="1 2">JUb129</strain>
    </source>
</reference>
<dbReference type="Proteomes" id="UP000278775">
    <property type="component" value="Unassembled WGS sequence"/>
</dbReference>
<protein>
    <submittedName>
        <fullName evidence="1">Uncharacterized protein</fullName>
    </submittedName>
</protein>
<organism evidence="1 2">
    <name type="scientific">Chryseobacterium nematophagum</name>
    <dbReference type="NCBI Taxonomy" id="2305228"/>
    <lineage>
        <taxon>Bacteria</taxon>
        <taxon>Pseudomonadati</taxon>
        <taxon>Bacteroidota</taxon>
        <taxon>Flavobacteriia</taxon>
        <taxon>Flavobacteriales</taxon>
        <taxon>Weeksellaceae</taxon>
        <taxon>Chryseobacterium group</taxon>
        <taxon>Chryseobacterium</taxon>
    </lineage>
</organism>
<gene>
    <name evidence="1" type="ORF">D1631_03575</name>
</gene>
<sequence length="343" mass="37275">MDRMILTEYKQNYLFTNNLQNVKIMKNLFLILTLTINGCALSQVGINTVNPQATFHIDGAKDNPTTGIPSNTAQSNDFVVTQAGKVGINTITPTSTLSNEGSFQSAYKEVMASYELTDKDYFVTYTGNTVGDVITLPAAAGGTNSFTGRVYKIKNLSSHDLSIIPNGVDRIRTITNPLSTGYIVSSGRFVEFVNNSNSTGGVWDLASTTNTSTSNVSMSYYKLKLPPHASNGGITITNHNNPIYDTSDWHVISTESQNSSSVFPPSMIVTYEYQGTPLLSDSNVIAGVSNNTSYTDTFTANVSSINNNGTGGKTRVRVRFVRVDNIVNPWGAIFDVSLLFLHY</sequence>
<accession>A0A3M7TDW7</accession>